<evidence type="ECO:0000313" key="7">
    <source>
        <dbReference type="Proteomes" id="UP000184031"/>
    </source>
</evidence>
<dbReference type="InterPro" id="IPR029056">
    <property type="entry name" value="Ribokinase-like"/>
</dbReference>
<evidence type="ECO:0000256" key="1">
    <source>
        <dbReference type="ARBA" id="ARBA00010688"/>
    </source>
</evidence>
<proteinExistence type="inferred from homology"/>
<dbReference type="PANTHER" id="PTHR43085">
    <property type="entry name" value="HEXOKINASE FAMILY MEMBER"/>
    <property type="match status" value="1"/>
</dbReference>
<evidence type="ECO:0000256" key="3">
    <source>
        <dbReference type="ARBA" id="ARBA00022777"/>
    </source>
</evidence>
<feature type="domain" description="Carbohydrate kinase PfkB" evidence="4">
    <location>
        <begin position="25"/>
        <end position="287"/>
    </location>
</feature>
<evidence type="ECO:0000256" key="2">
    <source>
        <dbReference type="ARBA" id="ARBA00022679"/>
    </source>
</evidence>
<dbReference type="AlphaFoldDB" id="A0A1M6XIY3"/>
<dbReference type="Pfam" id="PF00294">
    <property type="entry name" value="PfkB"/>
    <property type="match status" value="1"/>
</dbReference>
<dbReference type="PANTHER" id="PTHR43085:SF57">
    <property type="entry name" value="CARBOHYDRATE KINASE PFKB DOMAIN-CONTAINING PROTEIN"/>
    <property type="match status" value="1"/>
</dbReference>
<dbReference type="InterPro" id="IPR050306">
    <property type="entry name" value="PfkB_Carbo_kinase"/>
</dbReference>
<dbReference type="Gene3D" id="3.40.1190.20">
    <property type="match status" value="1"/>
</dbReference>
<evidence type="ECO:0000313" key="5">
    <source>
        <dbReference type="EMBL" id="SFB94504.1"/>
    </source>
</evidence>
<dbReference type="EMBL" id="FOKU01000004">
    <property type="protein sequence ID" value="SFB94504.1"/>
    <property type="molecule type" value="Genomic_DNA"/>
</dbReference>
<dbReference type="GO" id="GO:0016301">
    <property type="term" value="F:kinase activity"/>
    <property type="evidence" value="ECO:0007669"/>
    <property type="project" value="UniProtKB-KW"/>
</dbReference>
<evidence type="ECO:0000313" key="8">
    <source>
        <dbReference type="Proteomes" id="UP000198940"/>
    </source>
</evidence>
<dbReference type="InterPro" id="IPR011611">
    <property type="entry name" value="PfkB_dom"/>
</dbReference>
<dbReference type="STRING" id="1055723.SAMN05216293_2594"/>
<dbReference type="Proteomes" id="UP000184031">
    <property type="component" value="Unassembled WGS sequence"/>
</dbReference>
<dbReference type="PROSITE" id="PS00584">
    <property type="entry name" value="PFKB_KINASES_2"/>
    <property type="match status" value="1"/>
</dbReference>
<sequence length="338" mass="37846">MNSIIGTGFLALDIIVNGSTKTPPKLQAGGSFGNVLTILSYLDFQTYPISRLADNKFTDLLLEDITHWNVNTRLIFKDEKASTPVIIHRILKNSHGEPIHRFEFRNPTTGKRLPSYRPFRSDKVSVIENLIPKSDVYYFDRANRGSIELAKIAKDRGAFVFFEPSGYGDSKHFRESVEIADIIKFSNQRLSDYRKLYPNSNALLEIETKGSQGLSFRLNSDAWVDLEPKTIHDIVDTAGAGDWCSAGIIKIISSNGPLQDQTQRQIEDALQMGQAFGAVNCLFDGARGAMYQLDSEEFLALAQQILDNDNNIGDNIGKKTISSTYTHSDLKELFELEP</sequence>
<organism evidence="6 7">
    <name type="scientific">Flagellimonas taeanensis</name>
    <dbReference type="NCBI Taxonomy" id="1005926"/>
    <lineage>
        <taxon>Bacteria</taxon>
        <taxon>Pseudomonadati</taxon>
        <taxon>Bacteroidota</taxon>
        <taxon>Flavobacteriia</taxon>
        <taxon>Flavobacteriales</taxon>
        <taxon>Flavobacteriaceae</taxon>
        <taxon>Flagellimonas</taxon>
    </lineage>
</organism>
<keyword evidence="8" id="KW-1185">Reference proteome</keyword>
<gene>
    <name evidence="5" type="ORF">SAMN04487891_1049</name>
    <name evidence="6" type="ORF">SAMN05216293_2594</name>
</gene>
<dbReference type="RefSeq" id="WP_177190041.1">
    <property type="nucleotide sequence ID" value="NZ_FOKU01000004.1"/>
</dbReference>
<reference evidence="6 7" key="1">
    <citation type="submission" date="2016-11" db="EMBL/GenBank/DDBJ databases">
        <authorList>
            <person name="Varghese N."/>
            <person name="Submissions S."/>
        </authorList>
    </citation>
    <scope>NUCLEOTIDE SEQUENCE [LARGE SCALE GENOMIC DNA]</scope>
    <source>
        <strain evidence="6 7">CGMCC 1.12174</strain>
        <strain evidence="5 8">DSM 26351</strain>
    </source>
</reference>
<name>A0A1M6XIY3_9FLAO</name>
<dbReference type="SUPFAM" id="SSF53613">
    <property type="entry name" value="Ribokinase-like"/>
    <property type="match status" value="1"/>
</dbReference>
<keyword evidence="2" id="KW-0808">Transferase</keyword>
<comment type="caution">
    <text evidence="6">The sequence shown here is derived from an EMBL/GenBank/DDBJ whole genome shotgun (WGS) entry which is preliminary data.</text>
</comment>
<dbReference type="EMBL" id="FRAT01000006">
    <property type="protein sequence ID" value="SHL05927.1"/>
    <property type="molecule type" value="Genomic_DNA"/>
</dbReference>
<accession>A0A1M6XIY3</accession>
<evidence type="ECO:0000313" key="6">
    <source>
        <dbReference type="EMBL" id="SHL05927.1"/>
    </source>
</evidence>
<protein>
    <submittedName>
        <fullName evidence="6">Fructokinase</fullName>
    </submittedName>
</protein>
<dbReference type="InterPro" id="IPR002173">
    <property type="entry name" value="Carboh/pur_kinase_PfkB_CS"/>
</dbReference>
<dbReference type="Proteomes" id="UP000198940">
    <property type="component" value="Unassembled WGS sequence"/>
</dbReference>
<keyword evidence="3" id="KW-0418">Kinase</keyword>
<comment type="similarity">
    <text evidence="1">Belongs to the carbohydrate kinase PfkB family.</text>
</comment>
<evidence type="ECO:0000259" key="4">
    <source>
        <dbReference type="Pfam" id="PF00294"/>
    </source>
</evidence>